<dbReference type="EMBL" id="LAZR01018563">
    <property type="protein sequence ID" value="KKL95917.1"/>
    <property type="molecule type" value="Genomic_DNA"/>
</dbReference>
<name>A0A0F9JA01_9ZZZZ</name>
<gene>
    <name evidence="1" type="ORF">LCGC14_1849730</name>
</gene>
<dbReference type="AlphaFoldDB" id="A0A0F9JA01"/>
<accession>A0A0F9JA01</accession>
<feature type="non-terminal residue" evidence="1">
    <location>
        <position position="1"/>
    </location>
</feature>
<evidence type="ECO:0000313" key="1">
    <source>
        <dbReference type="EMBL" id="KKL95917.1"/>
    </source>
</evidence>
<protein>
    <submittedName>
        <fullName evidence="1">Uncharacterized protein</fullName>
    </submittedName>
</protein>
<sequence>PRTMHCAPRCYLLKWTVLPDPGEGWGGFAGERMDTRDPWKVLHGYVKREGVGMPNLERIQRIAGSLGKHAGEVRFGPYGPTLEEVGKLIGTQPAMLTE</sequence>
<comment type="caution">
    <text evidence="1">The sequence shown here is derived from an EMBL/GenBank/DDBJ whole genome shotgun (WGS) entry which is preliminary data.</text>
</comment>
<reference evidence="1" key="1">
    <citation type="journal article" date="2015" name="Nature">
        <title>Complex archaea that bridge the gap between prokaryotes and eukaryotes.</title>
        <authorList>
            <person name="Spang A."/>
            <person name="Saw J.H."/>
            <person name="Jorgensen S.L."/>
            <person name="Zaremba-Niedzwiedzka K."/>
            <person name="Martijn J."/>
            <person name="Lind A.E."/>
            <person name="van Eijk R."/>
            <person name="Schleper C."/>
            <person name="Guy L."/>
            <person name="Ettema T.J."/>
        </authorList>
    </citation>
    <scope>NUCLEOTIDE SEQUENCE</scope>
</reference>
<organism evidence="1">
    <name type="scientific">marine sediment metagenome</name>
    <dbReference type="NCBI Taxonomy" id="412755"/>
    <lineage>
        <taxon>unclassified sequences</taxon>
        <taxon>metagenomes</taxon>
        <taxon>ecological metagenomes</taxon>
    </lineage>
</organism>
<proteinExistence type="predicted"/>